<feature type="region of interest" description="Disordered" evidence="10">
    <location>
        <begin position="283"/>
        <end position="305"/>
    </location>
</feature>
<organism evidence="12">
    <name type="scientific">Polypodium vulgare</name>
    <name type="common">Polypody</name>
    <dbReference type="NCBI Taxonomy" id="58048"/>
    <lineage>
        <taxon>Eukaryota</taxon>
        <taxon>Viridiplantae</taxon>
        <taxon>Streptophyta</taxon>
        <taxon>Embryophyta</taxon>
        <taxon>Tracheophyta</taxon>
        <taxon>Polypodiopsida</taxon>
        <taxon>Polypodiidae</taxon>
        <taxon>Polypodiales</taxon>
        <taxon>Polypodiineae</taxon>
        <taxon>Polypodiaceae</taxon>
        <taxon>Polypodioideae</taxon>
        <taxon>Polypodium</taxon>
    </lineage>
</organism>
<feature type="region of interest" description="Disordered" evidence="10">
    <location>
        <begin position="152"/>
        <end position="232"/>
    </location>
</feature>
<evidence type="ECO:0000256" key="7">
    <source>
        <dbReference type="ARBA" id="ARBA00022989"/>
    </source>
</evidence>
<feature type="transmembrane region" description="Helical" evidence="11">
    <location>
        <begin position="542"/>
        <end position="560"/>
    </location>
</feature>
<evidence type="ECO:0000256" key="9">
    <source>
        <dbReference type="ARBA" id="ARBA00023136"/>
    </source>
</evidence>
<evidence type="ECO:0000256" key="5">
    <source>
        <dbReference type="ARBA" id="ARBA00022475"/>
    </source>
</evidence>
<feature type="transmembrane region" description="Helical" evidence="11">
    <location>
        <begin position="343"/>
        <end position="365"/>
    </location>
</feature>
<feature type="region of interest" description="Disordered" evidence="10">
    <location>
        <begin position="675"/>
        <end position="697"/>
    </location>
</feature>
<feature type="transmembrane region" description="Helical" evidence="11">
    <location>
        <begin position="601"/>
        <end position="620"/>
    </location>
</feature>
<dbReference type="Pfam" id="PF03595">
    <property type="entry name" value="SLAC1"/>
    <property type="match status" value="1"/>
</dbReference>
<name>A0A977P151_POLVU</name>
<dbReference type="InterPro" id="IPR030183">
    <property type="entry name" value="SLAC/SLAH"/>
</dbReference>
<feature type="compositionally biased region" description="Basic and acidic residues" evidence="10">
    <location>
        <begin position="283"/>
        <end position="293"/>
    </location>
</feature>
<reference evidence="12" key="1">
    <citation type="journal article" date="2021" name="bioRxiv">
        <title>Gaining or cutting SLAC: the evolution of plant guard cell signalling pathways.</title>
        <authorList>
            <person name="Sussmilch F.C."/>
            <person name="Maierhofer T."/>
            <person name="Herrmann J."/>
            <person name="Voss L.J."/>
            <person name="Lind C."/>
            <person name="Messerer M."/>
            <person name="Mueller H.M."/>
            <person name="Buenner M.S."/>
            <person name="Ache P."/>
            <person name="Mayer K.F.X."/>
            <person name="Becker D."/>
            <person name="Roelfsema M.R.G."/>
            <person name="Geiger D."/>
            <person name="Schultz J."/>
            <person name="Hedrich R."/>
        </authorList>
    </citation>
    <scope>NUCLEOTIDE SEQUENCE</scope>
</reference>
<feature type="transmembrane region" description="Helical" evidence="11">
    <location>
        <begin position="626"/>
        <end position="651"/>
    </location>
</feature>
<evidence type="ECO:0000256" key="1">
    <source>
        <dbReference type="ARBA" id="ARBA00004127"/>
    </source>
</evidence>
<sequence>MATYGAPTHTEFDVEGERGALQDGLQRESLRRSEAGTTSRDEYLPPLLKKISTGDYSFMECDSPYAHATINISDLDFGDPPKGLDNWEHDVELIKDKGTFFSHDASGCKKPEASIIDVPKLPPVKLNPSNRSTAKSGGLLTPKSILSKRGGHLFTPHGASLTPRGSQAEGARKVSFRSIMPEGDDDNKTNLANGEESAATYGSPQPHKNSTTTHDASKTTSKRKFFSQPMPTPEKLVGMMREKGSTYSGPVRRCTTNSPNDSNNAKKENYDIFRTRSAKFERQLSRRNSRLDDPSLDGSSKSGCDEGKAVPAGRYFDALKGPELEFVKDSEELLLPLDQKWPFLLRFPIGCFGICLGLGSQAMLWKNLATLSSMSFLKIPLAINFVVWCMSVMALLIISVTYSLKCLLYFEAVRREYYHPVRVNFFFAPWIACMFLTLGIPPRIATTIHPAIWCIFTTPLLLLKLKIYGQWLSGGQRRLSKVANPSTHLSLVGNFVSALLAAIVGWDEPAIFFWAVGCAHYLVVFVTLYQRLPTAEVLPKELHPVFFLFVAAPSVASVAWKTIAGNFDRLSRVAYFLGLFLYSSLVVRVNFFRGFQFSITWWAYTFPMASSAIATMHYSLEVHNPITQSLAVVLSGISSITVLGVFVSTLYHALKGSLFPNDVAIAITRKKHKRKQKGPKLDSSLENKTEDCEDDSTKLYLPSEGGTIVASLQNGLISVTSDPYPVSENSIDRDA</sequence>
<dbReference type="GO" id="GO:0005886">
    <property type="term" value="C:plasma membrane"/>
    <property type="evidence" value="ECO:0007669"/>
    <property type="project" value="UniProtKB-SubCell"/>
</dbReference>
<evidence type="ECO:0000313" key="12">
    <source>
        <dbReference type="EMBL" id="UWV48912.1"/>
    </source>
</evidence>
<feature type="compositionally biased region" description="Basic and acidic residues" evidence="10">
    <location>
        <begin position="10"/>
        <end position="41"/>
    </location>
</feature>
<feature type="transmembrane region" description="Helical" evidence="11">
    <location>
        <begin position="447"/>
        <end position="465"/>
    </location>
</feature>
<evidence type="ECO:0000256" key="3">
    <source>
        <dbReference type="ARBA" id="ARBA00007808"/>
    </source>
</evidence>
<feature type="transmembrane region" description="Helical" evidence="11">
    <location>
        <begin position="385"/>
        <end position="410"/>
    </location>
</feature>
<evidence type="ECO:0000256" key="11">
    <source>
        <dbReference type="SAM" id="Phobius"/>
    </source>
</evidence>
<evidence type="ECO:0000256" key="8">
    <source>
        <dbReference type="ARBA" id="ARBA00023065"/>
    </source>
</evidence>
<feature type="compositionally biased region" description="Polar residues" evidence="10">
    <location>
        <begin position="200"/>
        <end position="214"/>
    </location>
</feature>
<feature type="transmembrane region" description="Helical" evidence="11">
    <location>
        <begin position="422"/>
        <end position="441"/>
    </location>
</feature>
<dbReference type="EMBL" id="MZ265379">
    <property type="protein sequence ID" value="UWV48912.1"/>
    <property type="molecule type" value="mRNA"/>
</dbReference>
<keyword evidence="8" id="KW-0406">Ion transport</keyword>
<dbReference type="AlphaFoldDB" id="A0A977P151"/>
<evidence type="ECO:0000256" key="2">
    <source>
        <dbReference type="ARBA" id="ARBA00004236"/>
    </source>
</evidence>
<dbReference type="PANTHER" id="PTHR31269">
    <property type="entry name" value="S-TYPE ANION CHANNEL SLAH3"/>
    <property type="match status" value="1"/>
</dbReference>
<dbReference type="CDD" id="cd09323">
    <property type="entry name" value="TDT_SLAC1_like"/>
    <property type="match status" value="1"/>
</dbReference>
<dbReference type="InterPro" id="IPR038665">
    <property type="entry name" value="Voltage-dep_anion_channel_sf"/>
</dbReference>
<dbReference type="InterPro" id="IPR004695">
    <property type="entry name" value="SLAC1/Mae1/Ssu1/TehA"/>
</dbReference>
<keyword evidence="7 11" id="KW-1133">Transmembrane helix</keyword>
<evidence type="ECO:0000256" key="10">
    <source>
        <dbReference type="SAM" id="MobiDB-lite"/>
    </source>
</evidence>
<dbReference type="GO" id="GO:0012505">
    <property type="term" value="C:endomembrane system"/>
    <property type="evidence" value="ECO:0007669"/>
    <property type="project" value="UniProtKB-SubCell"/>
</dbReference>
<keyword evidence="9 11" id="KW-0472">Membrane</keyword>
<proteinExistence type="evidence at transcript level"/>
<dbReference type="GO" id="GO:0006873">
    <property type="term" value="P:intracellular monoatomic ion homeostasis"/>
    <property type="evidence" value="ECO:0007669"/>
    <property type="project" value="InterPro"/>
</dbReference>
<feature type="region of interest" description="Disordered" evidence="10">
    <location>
        <begin position="244"/>
        <end position="269"/>
    </location>
</feature>
<accession>A0A977P151</accession>
<feature type="transmembrane region" description="Helical" evidence="11">
    <location>
        <begin position="486"/>
        <end position="505"/>
    </location>
</feature>
<dbReference type="PANTHER" id="PTHR31269:SF2">
    <property type="entry name" value="S-TYPE ANION CHANNEL SLAH3"/>
    <property type="match status" value="1"/>
</dbReference>
<feature type="compositionally biased region" description="Polar residues" evidence="10">
    <location>
        <begin position="254"/>
        <end position="263"/>
    </location>
</feature>
<dbReference type="Gene3D" id="1.50.10.150">
    <property type="entry name" value="Voltage-dependent anion channel"/>
    <property type="match status" value="1"/>
</dbReference>
<keyword evidence="4" id="KW-0813">Transport</keyword>
<comment type="similarity">
    <text evidence="3">Belongs to the SLAC1 S-type anion channel family.</text>
</comment>
<gene>
    <name evidence="12" type="primary">SLAC1a</name>
</gene>
<feature type="region of interest" description="Disordered" evidence="10">
    <location>
        <begin position="1"/>
        <end position="41"/>
    </location>
</feature>
<feature type="transmembrane region" description="Helical" evidence="11">
    <location>
        <begin position="572"/>
        <end position="589"/>
    </location>
</feature>
<protein>
    <submittedName>
        <fullName evidence="12">Slow anion channel-associated 1a</fullName>
    </submittedName>
</protein>
<feature type="compositionally biased region" description="Basic and acidic residues" evidence="10">
    <location>
        <begin position="679"/>
        <end position="690"/>
    </location>
</feature>
<keyword evidence="6 11" id="KW-0812">Transmembrane</keyword>
<evidence type="ECO:0000256" key="6">
    <source>
        <dbReference type="ARBA" id="ARBA00022692"/>
    </source>
</evidence>
<feature type="transmembrane region" description="Helical" evidence="11">
    <location>
        <begin position="511"/>
        <end position="530"/>
    </location>
</feature>
<keyword evidence="5" id="KW-1003">Cell membrane</keyword>
<evidence type="ECO:0000256" key="4">
    <source>
        <dbReference type="ARBA" id="ARBA00022448"/>
    </source>
</evidence>
<dbReference type="GO" id="GO:0008308">
    <property type="term" value="F:voltage-gated monoatomic anion channel activity"/>
    <property type="evidence" value="ECO:0007669"/>
    <property type="project" value="InterPro"/>
</dbReference>
<comment type="subcellular location">
    <subcellularLocation>
        <location evidence="2">Cell membrane</location>
    </subcellularLocation>
    <subcellularLocation>
        <location evidence="1">Endomembrane system</location>
        <topology evidence="1">Multi-pass membrane protein</topology>
    </subcellularLocation>
</comment>